<evidence type="ECO:0000313" key="1">
    <source>
        <dbReference type="EMBL" id="GEN89807.1"/>
    </source>
</evidence>
<dbReference type="AlphaFoldDB" id="A0A511ZQV8"/>
<protein>
    <recommendedName>
        <fullName evidence="3">Stage III sporulation protein AH</fullName>
    </recommendedName>
</protein>
<accession>A0A511ZQV8</accession>
<name>A0A511ZQV8_9BACI</name>
<proteinExistence type="predicted"/>
<evidence type="ECO:0008006" key="3">
    <source>
        <dbReference type="Google" id="ProtNLM"/>
    </source>
</evidence>
<dbReference type="EMBL" id="BJYM01000030">
    <property type="protein sequence ID" value="GEN89807.1"/>
    <property type="molecule type" value="Genomic_DNA"/>
</dbReference>
<keyword evidence="2" id="KW-1185">Reference proteome</keyword>
<dbReference type="OrthoDB" id="268235at2"/>
<organism evidence="1 2">
    <name type="scientific">Oceanobacillus sojae</name>
    <dbReference type="NCBI Taxonomy" id="582851"/>
    <lineage>
        <taxon>Bacteria</taxon>
        <taxon>Bacillati</taxon>
        <taxon>Bacillota</taxon>
        <taxon>Bacilli</taxon>
        <taxon>Bacillales</taxon>
        <taxon>Bacillaceae</taxon>
        <taxon>Oceanobacillus</taxon>
    </lineage>
</organism>
<dbReference type="STRING" id="582851.GCA_900162665_04464"/>
<reference evidence="1 2" key="1">
    <citation type="submission" date="2019-07" db="EMBL/GenBank/DDBJ databases">
        <title>Whole genome shotgun sequence of Oceanobacillus sojae NBRC 105379.</title>
        <authorList>
            <person name="Hosoyama A."/>
            <person name="Uohara A."/>
            <person name="Ohji S."/>
            <person name="Ichikawa N."/>
        </authorList>
    </citation>
    <scope>NUCLEOTIDE SEQUENCE [LARGE SCALE GENOMIC DNA]</scope>
    <source>
        <strain evidence="1 2">NBRC 105379</strain>
    </source>
</reference>
<sequence length="153" mass="17729">MIVLQKDAKGTTYQDLIDVCFDICDQFHLVLRKDMGPLKSFDTFLKTIDSALITMKEESEWASTILGDGQTAKVYYYHTKDEKVKRIIKEKVTSLYEWEMPEHPEDLSFFKNGEVWLATTSHEEECYIFPGSEEETDRIMNIKGIAAAIEEDE</sequence>
<dbReference type="RefSeq" id="WP_147212678.1">
    <property type="nucleotide sequence ID" value="NZ_BJYM01000030.1"/>
</dbReference>
<evidence type="ECO:0000313" key="2">
    <source>
        <dbReference type="Proteomes" id="UP000321558"/>
    </source>
</evidence>
<comment type="caution">
    <text evidence="1">The sequence shown here is derived from an EMBL/GenBank/DDBJ whole genome shotgun (WGS) entry which is preliminary data.</text>
</comment>
<gene>
    <name evidence="1" type="ORF">OSO01_45460</name>
</gene>
<dbReference type="Proteomes" id="UP000321558">
    <property type="component" value="Unassembled WGS sequence"/>
</dbReference>